<evidence type="ECO:0000313" key="1">
    <source>
        <dbReference type="EMBL" id="WAK84894.1"/>
    </source>
</evidence>
<keyword evidence="1" id="KW-0934">Plastid</keyword>
<reference evidence="1" key="1">
    <citation type="submission" date="2022-04" db="EMBL/GenBank/DDBJ databases">
        <title>Plastid genome of Amicula sp.</title>
        <authorList>
            <person name="Gastineau R."/>
            <person name="Li C."/>
            <person name="Ashworth M.P."/>
            <person name="Witkowski A."/>
            <person name="Turmel M."/>
            <person name="Gorecka E."/>
            <person name="Frankovich T."/>
            <person name="Wachnicka A."/>
            <person name="Lobban C.S."/>
            <person name="Theriot E.C."/>
            <person name="Otis C."/>
            <person name="Dabek P."/>
            <person name="Binczewska A."/>
            <person name="Lemieux C."/>
        </authorList>
    </citation>
    <scope>NUCLEOTIDE SEQUENCE</scope>
    <source>
        <strain evidence="1">GU52X-4 cfCalB7</strain>
    </source>
</reference>
<dbReference type="AlphaFoldDB" id="A0A9E8YZB2"/>
<accession>A0A9E8YZB2</accession>
<protein>
    <submittedName>
        <fullName evidence="1">Uncharacterized protein</fullName>
    </submittedName>
</protein>
<organism evidence="1">
    <name type="scientific">Amicula sp. isolate GU52X-4 cfCalB7</name>
    <dbReference type="NCBI Taxonomy" id="3003489"/>
    <lineage>
        <taxon>Eukaryota</taxon>
        <taxon>Sar</taxon>
        <taxon>Stramenopiles</taxon>
        <taxon>Ochrophyta</taxon>
        <taxon>Bacillariophyta</taxon>
        <taxon>Bacillariophyceae</taxon>
        <taxon>Bacillariophycidae</taxon>
        <taxon>Naviculales</taxon>
        <taxon>Naviculaceae</taxon>
        <taxon>Amicula</taxon>
    </lineage>
</organism>
<name>A0A9E8YZB2_9STRA</name>
<proteinExistence type="predicted"/>
<sequence length="273" mass="31953">MIKFPRRLHDLEPLFNPDLLKEQRFEDLTTDSLKKLPSGTLRQLYKNKINELVEKLLKTRHDLINEKVSRYEQSEVKQLTKALTRFYNQCKNKGISVKELEDESVKFITDKFKRFFFKSKWAERLYNINNCVASTSLGYWGFRAVGVLGATNRFSLPTEIGKSILPILYFTGVTCKFWSYITIACPPISKTFDRVSRVTLSPIWFMEYCINKITGPIFKASPLKTEIPLNLVGEITDGSGLTWDKLSHTYEFVQKMTKNWDKNWDWQLDVDTF</sequence>
<dbReference type="EMBL" id="ON390793">
    <property type="protein sequence ID" value="WAK84894.1"/>
    <property type="molecule type" value="Genomic_DNA"/>
</dbReference>
<geneLocation type="plastid" evidence="1"/>
<gene>
    <name evidence="1" type="primary">orf273a</name>
</gene>